<dbReference type="AlphaFoldDB" id="A0AAU8M0T4"/>
<reference evidence="1" key="2">
    <citation type="submission" date="2024-06" db="EMBL/GenBank/DDBJ databases">
        <authorList>
            <person name="Plum-Jensen L.E."/>
            <person name="Schramm A."/>
            <person name="Marshall I.P.G."/>
        </authorList>
    </citation>
    <scope>NUCLEOTIDE SEQUENCE</scope>
    <source>
        <strain evidence="1">Rat1</strain>
    </source>
</reference>
<sequence>MNDAKKRDFVAQMISLVEAEQDALTAKGFNPTERLDTLKVKKQAADSTETAQQEAAAKAQEATAEANQALADAYKDASDCADLISGLLGKDNELVKKMRKFRK</sequence>
<dbReference type="EMBL" id="CP159373">
    <property type="protein sequence ID" value="XCN74988.1"/>
    <property type="molecule type" value="Genomic_DNA"/>
</dbReference>
<dbReference type="KEGG" id="eaj:Q3M24_09720"/>
<proteinExistence type="predicted"/>
<reference evidence="1" key="1">
    <citation type="journal article" date="2024" name="Syst. Appl. Microbiol.">
        <title>First single-strain enrichments of Electrothrix cable bacteria, description of E. aestuarii sp. nov. and E. rattekaaiensis sp. nov., and proposal of a cable bacteria taxonomy following the rules of the SeqCode.</title>
        <authorList>
            <person name="Plum-Jensen L.E."/>
            <person name="Schramm A."/>
            <person name="Marshall I.P.G."/>
        </authorList>
    </citation>
    <scope>NUCLEOTIDE SEQUENCE</scope>
    <source>
        <strain evidence="1">Rat1</strain>
    </source>
</reference>
<protein>
    <submittedName>
        <fullName evidence="1">Uncharacterized protein</fullName>
    </submittedName>
</protein>
<evidence type="ECO:0000313" key="1">
    <source>
        <dbReference type="EMBL" id="XCN74988.1"/>
    </source>
</evidence>
<gene>
    <name evidence="1" type="ORF">Q3M24_09720</name>
</gene>
<name>A0AAU8M0T4_9BACT</name>
<organism evidence="1">
    <name type="scientific">Candidatus Electrothrix aestuarii</name>
    <dbReference type="NCBI Taxonomy" id="3062594"/>
    <lineage>
        <taxon>Bacteria</taxon>
        <taxon>Pseudomonadati</taxon>
        <taxon>Thermodesulfobacteriota</taxon>
        <taxon>Desulfobulbia</taxon>
        <taxon>Desulfobulbales</taxon>
        <taxon>Desulfobulbaceae</taxon>
        <taxon>Candidatus Electrothrix</taxon>
    </lineage>
</organism>
<accession>A0AAU8M0T4</accession>